<evidence type="ECO:0000313" key="2">
    <source>
        <dbReference type="EMBL" id="KAJ1218127.1"/>
    </source>
</evidence>
<accession>A0AAV7WYM6</accession>
<keyword evidence="3" id="KW-1185">Reference proteome</keyword>
<name>A0AAV7WYM6_PLEWA</name>
<dbReference type="AlphaFoldDB" id="A0AAV7WYM6"/>
<dbReference type="EMBL" id="JANPWB010000001">
    <property type="protein sequence ID" value="KAJ1218127.1"/>
    <property type="molecule type" value="Genomic_DNA"/>
</dbReference>
<comment type="caution">
    <text evidence="2">The sequence shown here is derived from an EMBL/GenBank/DDBJ whole genome shotgun (WGS) entry which is preliminary data.</text>
</comment>
<protein>
    <submittedName>
        <fullName evidence="2">Uncharacterized protein</fullName>
    </submittedName>
</protein>
<proteinExistence type="predicted"/>
<reference evidence="2" key="1">
    <citation type="journal article" date="2022" name="bioRxiv">
        <title>Sequencing and chromosome-scale assembly of the giantPleurodeles waltlgenome.</title>
        <authorList>
            <person name="Brown T."/>
            <person name="Elewa A."/>
            <person name="Iarovenko S."/>
            <person name="Subramanian E."/>
            <person name="Araus A.J."/>
            <person name="Petzold A."/>
            <person name="Susuki M."/>
            <person name="Suzuki K.-i.T."/>
            <person name="Hayashi T."/>
            <person name="Toyoda A."/>
            <person name="Oliveira C."/>
            <person name="Osipova E."/>
            <person name="Leigh N.D."/>
            <person name="Simon A."/>
            <person name="Yun M.H."/>
        </authorList>
    </citation>
    <scope>NUCLEOTIDE SEQUENCE</scope>
    <source>
        <strain evidence="2">20211129_DDA</strain>
        <tissue evidence="2">Liver</tissue>
    </source>
</reference>
<organism evidence="2 3">
    <name type="scientific">Pleurodeles waltl</name>
    <name type="common">Iberian ribbed newt</name>
    <dbReference type="NCBI Taxonomy" id="8319"/>
    <lineage>
        <taxon>Eukaryota</taxon>
        <taxon>Metazoa</taxon>
        <taxon>Chordata</taxon>
        <taxon>Craniata</taxon>
        <taxon>Vertebrata</taxon>
        <taxon>Euteleostomi</taxon>
        <taxon>Amphibia</taxon>
        <taxon>Batrachia</taxon>
        <taxon>Caudata</taxon>
        <taxon>Salamandroidea</taxon>
        <taxon>Salamandridae</taxon>
        <taxon>Pleurodelinae</taxon>
        <taxon>Pleurodeles</taxon>
    </lineage>
</organism>
<evidence type="ECO:0000313" key="3">
    <source>
        <dbReference type="Proteomes" id="UP001066276"/>
    </source>
</evidence>
<gene>
    <name evidence="2" type="ORF">NDU88_005710</name>
</gene>
<evidence type="ECO:0000256" key="1">
    <source>
        <dbReference type="SAM" id="MobiDB-lite"/>
    </source>
</evidence>
<sequence>MGARSLLCPAGGFQVATVPQASAVISFAAYPAVWDWWYESNSAAATGPEGEEVRGTSVPGPPCRIEVRDLDMGEASLPRLFTSNDWPDDMKSEGTHDFLPGTAMHSTTHRKKCQSEGKS</sequence>
<feature type="region of interest" description="Disordered" evidence="1">
    <location>
        <begin position="83"/>
        <end position="119"/>
    </location>
</feature>
<dbReference type="Proteomes" id="UP001066276">
    <property type="component" value="Chromosome 1_1"/>
</dbReference>